<accession>A0A402B8C5</accession>
<name>A0A402B8C5_9CHLR</name>
<evidence type="ECO:0000313" key="2">
    <source>
        <dbReference type="Proteomes" id="UP000287171"/>
    </source>
</evidence>
<evidence type="ECO:0000313" key="1">
    <source>
        <dbReference type="EMBL" id="GCE27624.1"/>
    </source>
</evidence>
<organism evidence="1 2">
    <name type="scientific">Dictyobacter alpinus</name>
    <dbReference type="NCBI Taxonomy" id="2014873"/>
    <lineage>
        <taxon>Bacteria</taxon>
        <taxon>Bacillati</taxon>
        <taxon>Chloroflexota</taxon>
        <taxon>Ktedonobacteria</taxon>
        <taxon>Ktedonobacterales</taxon>
        <taxon>Dictyobacteraceae</taxon>
        <taxon>Dictyobacter</taxon>
    </lineage>
</organism>
<sequence length="200" mass="21976">MAAGHGLQALSDAVARQIALALFQLNITYTVSSSIAERWPASLSMSTMQQDWAAGSRVPNVLLGGSSLGQGPRLLHVLKEGQGKQILLIFTGSEEDQTILDHLCDVGRSVQQRYGESIAVHMVVPHPAVQKRLSWAGSVLLDGRTPLSSLQGHCHIERNGLNLLRPDGIVAYRCQPVQPEHFFAYLQRYFLASDNHQERS</sequence>
<keyword evidence="2" id="KW-1185">Reference proteome</keyword>
<reference evidence="2" key="1">
    <citation type="submission" date="2018-12" db="EMBL/GenBank/DDBJ databases">
        <title>Tengunoibacter tsumagoiensis gen. nov., sp. nov., Dictyobacter kobayashii sp. nov., D. alpinus sp. nov., and D. joshuensis sp. nov. and description of Dictyobacteraceae fam. nov. within the order Ktedonobacterales isolated from Tengu-no-mugimeshi.</title>
        <authorList>
            <person name="Wang C.M."/>
            <person name="Zheng Y."/>
            <person name="Sakai Y."/>
            <person name="Toyoda A."/>
            <person name="Minakuchi Y."/>
            <person name="Abe K."/>
            <person name="Yokota A."/>
            <person name="Yabe S."/>
        </authorList>
    </citation>
    <scope>NUCLEOTIDE SEQUENCE [LARGE SCALE GENOMIC DNA]</scope>
    <source>
        <strain evidence="2">Uno16</strain>
    </source>
</reference>
<gene>
    <name evidence="1" type="ORF">KDA_31080</name>
</gene>
<dbReference type="Proteomes" id="UP000287171">
    <property type="component" value="Unassembled WGS sequence"/>
</dbReference>
<comment type="caution">
    <text evidence="1">The sequence shown here is derived from an EMBL/GenBank/DDBJ whole genome shotgun (WGS) entry which is preliminary data.</text>
</comment>
<proteinExistence type="predicted"/>
<protein>
    <recommendedName>
        <fullName evidence="3">Alkyl hydroperoxide reductase subunit C/ Thiol specific antioxidant domain-containing protein</fullName>
    </recommendedName>
</protein>
<dbReference type="RefSeq" id="WP_126627945.1">
    <property type="nucleotide sequence ID" value="NZ_BIFT01000001.1"/>
</dbReference>
<dbReference type="EMBL" id="BIFT01000001">
    <property type="protein sequence ID" value="GCE27624.1"/>
    <property type="molecule type" value="Genomic_DNA"/>
</dbReference>
<dbReference type="AlphaFoldDB" id="A0A402B8C5"/>
<dbReference type="OrthoDB" id="9782160at2"/>
<evidence type="ECO:0008006" key="3">
    <source>
        <dbReference type="Google" id="ProtNLM"/>
    </source>
</evidence>
<dbReference type="Gene3D" id="3.40.30.120">
    <property type="match status" value="1"/>
</dbReference>